<dbReference type="InterPro" id="IPR050361">
    <property type="entry name" value="MPP/UQCRC_Complex"/>
</dbReference>
<dbReference type="PANTHER" id="PTHR11851">
    <property type="entry name" value="METALLOPROTEASE"/>
    <property type="match status" value="1"/>
</dbReference>
<evidence type="ECO:0000259" key="6">
    <source>
        <dbReference type="Pfam" id="PF00675"/>
    </source>
</evidence>
<feature type="domain" description="Peptidase M16 C-terminal" evidence="7">
    <location>
        <begin position="204"/>
        <end position="382"/>
    </location>
</feature>
<dbReference type="InterPro" id="IPR001431">
    <property type="entry name" value="Pept_M16_Zn_BS"/>
</dbReference>
<feature type="domain" description="Peptidase M16 N-terminal" evidence="6">
    <location>
        <begin position="522"/>
        <end position="636"/>
    </location>
</feature>
<feature type="domain" description="Peptidase M16 N-terminal" evidence="6">
    <location>
        <begin position="54"/>
        <end position="170"/>
    </location>
</feature>
<evidence type="ECO:0000256" key="5">
    <source>
        <dbReference type="SAM" id="SignalP"/>
    </source>
</evidence>
<dbReference type="Proteomes" id="UP000324974">
    <property type="component" value="Chromosome"/>
</dbReference>
<name>A0A5C1AMP7_9BACT</name>
<dbReference type="RefSeq" id="WP_149112706.1">
    <property type="nucleotide sequence ID" value="NZ_CP042425.1"/>
</dbReference>
<feature type="region of interest" description="Disordered" evidence="4">
    <location>
        <begin position="449"/>
        <end position="474"/>
    </location>
</feature>
<comment type="similarity">
    <text evidence="2 3">Belongs to the peptidase M16 family.</text>
</comment>
<dbReference type="InterPro" id="IPR011249">
    <property type="entry name" value="Metalloenz_LuxS/M16"/>
</dbReference>
<evidence type="ECO:0000259" key="7">
    <source>
        <dbReference type="Pfam" id="PF05193"/>
    </source>
</evidence>
<dbReference type="InterPro" id="IPR007863">
    <property type="entry name" value="Peptidase_M16_C"/>
</dbReference>
<feature type="signal peptide" evidence="5">
    <location>
        <begin position="1"/>
        <end position="19"/>
    </location>
</feature>
<dbReference type="KEGG" id="lrs:PX52LOC_05192"/>
<evidence type="ECO:0000313" key="9">
    <source>
        <dbReference type="Proteomes" id="UP000324974"/>
    </source>
</evidence>
<protein>
    <submittedName>
        <fullName evidence="8">Insulinase family protein</fullName>
    </submittedName>
</protein>
<reference evidence="9" key="1">
    <citation type="submission" date="2019-08" db="EMBL/GenBank/DDBJ databases">
        <title>Limnoglobus roseus gen. nov., sp. nov., a novel freshwater planctomycete with a giant genome from the family Gemmataceae.</title>
        <authorList>
            <person name="Kulichevskaya I.S."/>
            <person name="Naumoff D.G."/>
            <person name="Miroshnikov K."/>
            <person name="Ivanova A."/>
            <person name="Philippov D.A."/>
            <person name="Hakobyan A."/>
            <person name="Rijpstra I.C."/>
            <person name="Sinninghe Damste J.S."/>
            <person name="Liesack W."/>
            <person name="Dedysh S.N."/>
        </authorList>
    </citation>
    <scope>NUCLEOTIDE SEQUENCE [LARGE SCALE GENOMIC DNA]</scope>
    <source>
        <strain evidence="9">PX52</strain>
    </source>
</reference>
<dbReference type="GO" id="GO:0004222">
    <property type="term" value="F:metalloendopeptidase activity"/>
    <property type="evidence" value="ECO:0007669"/>
    <property type="project" value="InterPro"/>
</dbReference>
<evidence type="ECO:0000256" key="4">
    <source>
        <dbReference type="SAM" id="MobiDB-lite"/>
    </source>
</evidence>
<dbReference type="InterPro" id="IPR011765">
    <property type="entry name" value="Pept_M16_N"/>
</dbReference>
<dbReference type="AlphaFoldDB" id="A0A5C1AMP7"/>
<dbReference type="Pfam" id="PF00675">
    <property type="entry name" value="Peptidase_M16"/>
    <property type="match status" value="2"/>
</dbReference>
<feature type="domain" description="Peptidase M16 C-terminal" evidence="7">
    <location>
        <begin position="646"/>
        <end position="827"/>
    </location>
</feature>
<evidence type="ECO:0000256" key="2">
    <source>
        <dbReference type="ARBA" id="ARBA00007261"/>
    </source>
</evidence>
<proteinExistence type="inferred from homology"/>
<dbReference type="SUPFAM" id="SSF63411">
    <property type="entry name" value="LuxS/MPP-like metallohydrolase"/>
    <property type="match status" value="4"/>
</dbReference>
<dbReference type="PROSITE" id="PS00143">
    <property type="entry name" value="INSULINASE"/>
    <property type="match status" value="1"/>
</dbReference>
<gene>
    <name evidence="8" type="ORF">PX52LOC_05192</name>
</gene>
<dbReference type="GO" id="GO:0046872">
    <property type="term" value="F:metal ion binding"/>
    <property type="evidence" value="ECO:0007669"/>
    <property type="project" value="InterPro"/>
</dbReference>
<dbReference type="OrthoDB" id="9811314at2"/>
<dbReference type="GO" id="GO:0006508">
    <property type="term" value="P:proteolysis"/>
    <property type="evidence" value="ECO:0007669"/>
    <property type="project" value="InterPro"/>
</dbReference>
<evidence type="ECO:0000256" key="3">
    <source>
        <dbReference type="RuleBase" id="RU004447"/>
    </source>
</evidence>
<accession>A0A5C1AMP7</accession>
<dbReference type="EMBL" id="CP042425">
    <property type="protein sequence ID" value="QEL18178.1"/>
    <property type="molecule type" value="Genomic_DNA"/>
</dbReference>
<dbReference type="PANTHER" id="PTHR11851:SF49">
    <property type="entry name" value="MITOCHONDRIAL-PROCESSING PEPTIDASE SUBUNIT ALPHA"/>
    <property type="match status" value="1"/>
</dbReference>
<feature type="chain" id="PRO_5022925575" evidence="5">
    <location>
        <begin position="20"/>
        <end position="914"/>
    </location>
</feature>
<evidence type="ECO:0000256" key="1">
    <source>
        <dbReference type="ARBA" id="ARBA00001947"/>
    </source>
</evidence>
<feature type="region of interest" description="Disordered" evidence="4">
    <location>
        <begin position="690"/>
        <end position="713"/>
    </location>
</feature>
<dbReference type="Gene3D" id="3.30.830.10">
    <property type="entry name" value="Metalloenzyme, LuxS/M16 peptidase-like"/>
    <property type="match status" value="4"/>
</dbReference>
<keyword evidence="9" id="KW-1185">Reference proteome</keyword>
<comment type="cofactor">
    <cofactor evidence="1">
        <name>Zn(2+)</name>
        <dbReference type="ChEBI" id="CHEBI:29105"/>
    </cofactor>
</comment>
<keyword evidence="5" id="KW-0732">Signal</keyword>
<sequence length="914" mass="100077">MLIRYVLPLLLLGTPALSAADAPEAKLAATANALFKSIRSETLPNGLKVYLLPIPTSPVVTTMVAYKVGAGDEDKDQTGLSHYLEHLLFKGTEKLMPGDVDRATQRNGGANNAYTSEDMTVYHFDFAADRWKIGLEIEADRMRNTRIDAKHEFQQEKGAVISELKGGEDRPWDLEYKTILPLLYPKMNPYSHPVIGEEAHVRSATAEIIKRHYDKWYHPNNASIVVVGGIDPDDAMATIKKLFGRIPKADLPPRKEAPQHPPRKEIVRKEFTSKFDVPRLMMGFNTVEVGTPEDYTLDLVSLVLGSGKTSRLYRQLVDGERVAADVNSANNAGRYPGWFSVDVEALQGKDRKKIEQLVFAELKKLATEPITDAELARARRTLVAAFIFGNESVHGLADQIAKAATNTSLDYLTTYLDKVLAITPADIQKVAAKLLQEQSAVIVWSVPSDDKKSTSAMPSTPREKSTPGRAFSRKAAGGAGGFSLANAKRIELDNGIKLLLLENRRLPIVVARAFVADVRLLESADKAGVAALVGEMLEEGTAKHKGTEIATLMEDTGGSLSMSSSGGSLKVLTPDTDLGLGLMFECLTEPTFPQEQLEARREQLVATIGDEETQPQTKARQTFSHLVYGSHPFGRPAHGKKEVVAKLTAAECKAFHKAVFVPNRTTVVVVGDFDSAEMTAKVKKLTANWKKGDDAKPDVPAPPTREKQEQKVISDPTASQTHVFIGHLGIKRNDPDYYKLLVMDNVLGTGPGFTDRLSATLRDRQGLAYTVRAMISDSAGEQVGTFTAYIGTFPDKFTWVRDGFLKEFLRIRDELATKTEVEDAKNYLLGSLAFRLTSNSQVAGELLAVERYGLGLDVLEKYRAAVEAVTPEDVLAVAKKHLHPNKLVIVACGPIDDEGKPLVKKPASSKKGDQ</sequence>
<organism evidence="8 9">
    <name type="scientific">Limnoglobus roseus</name>
    <dbReference type="NCBI Taxonomy" id="2598579"/>
    <lineage>
        <taxon>Bacteria</taxon>
        <taxon>Pseudomonadati</taxon>
        <taxon>Planctomycetota</taxon>
        <taxon>Planctomycetia</taxon>
        <taxon>Gemmatales</taxon>
        <taxon>Gemmataceae</taxon>
        <taxon>Limnoglobus</taxon>
    </lineage>
</organism>
<evidence type="ECO:0000313" key="8">
    <source>
        <dbReference type="EMBL" id="QEL18178.1"/>
    </source>
</evidence>
<dbReference type="Pfam" id="PF05193">
    <property type="entry name" value="Peptidase_M16_C"/>
    <property type="match status" value="2"/>
</dbReference>